<feature type="signal peptide" evidence="1">
    <location>
        <begin position="1"/>
        <end position="20"/>
    </location>
</feature>
<feature type="domain" description="Lipocalin-like" evidence="2">
    <location>
        <begin position="30"/>
        <end position="120"/>
    </location>
</feature>
<dbReference type="InterPro" id="IPR024311">
    <property type="entry name" value="Lipocalin-like"/>
</dbReference>
<accession>A0AAP2DIS1</accession>
<dbReference type="Proteomes" id="UP001319200">
    <property type="component" value="Unassembled WGS sequence"/>
</dbReference>
<evidence type="ECO:0000256" key="1">
    <source>
        <dbReference type="SAM" id="SignalP"/>
    </source>
</evidence>
<evidence type="ECO:0000259" key="2">
    <source>
        <dbReference type="Pfam" id="PF13648"/>
    </source>
</evidence>
<gene>
    <name evidence="3" type="ORF">KK083_05570</name>
</gene>
<reference evidence="3 4" key="1">
    <citation type="submission" date="2021-05" db="EMBL/GenBank/DDBJ databases">
        <title>A Polyphasic approach of four new species of the genus Ohtaekwangia: Ohtaekwangia histidinii sp. nov., Ohtaekwangia cretensis sp. nov., Ohtaekwangia indiensis sp. nov., Ohtaekwangia reichenbachii sp. nov. from diverse environment.</title>
        <authorList>
            <person name="Octaviana S."/>
        </authorList>
    </citation>
    <scope>NUCLEOTIDE SEQUENCE [LARGE SCALE GENOMIC DNA]</scope>
    <source>
        <strain evidence="3 4">PWU4</strain>
    </source>
</reference>
<evidence type="ECO:0000313" key="4">
    <source>
        <dbReference type="Proteomes" id="UP001319200"/>
    </source>
</evidence>
<dbReference type="Pfam" id="PF13648">
    <property type="entry name" value="Lipocalin_4"/>
    <property type="match status" value="1"/>
</dbReference>
<protein>
    <recommendedName>
        <fullName evidence="2">Lipocalin-like domain-containing protein</fullName>
    </recommendedName>
</protein>
<dbReference type="RefSeq" id="WP_254161563.1">
    <property type="nucleotide sequence ID" value="NZ_JAHESF010000004.1"/>
</dbReference>
<dbReference type="AlphaFoldDB" id="A0AAP2DIS1"/>
<feature type="chain" id="PRO_5043011382" description="Lipocalin-like domain-containing protein" evidence="1">
    <location>
        <begin position="21"/>
        <end position="153"/>
    </location>
</feature>
<dbReference type="PROSITE" id="PS51257">
    <property type="entry name" value="PROKAR_LIPOPROTEIN"/>
    <property type="match status" value="1"/>
</dbReference>
<keyword evidence="4" id="KW-1185">Reference proteome</keyword>
<name>A0AAP2DIS1_9BACT</name>
<evidence type="ECO:0000313" key="3">
    <source>
        <dbReference type="EMBL" id="MBT1696334.1"/>
    </source>
</evidence>
<comment type="caution">
    <text evidence="3">The sequence shown here is derived from an EMBL/GenBank/DDBJ whole genome shotgun (WGS) entry which is preliminary data.</text>
</comment>
<keyword evidence="1" id="KW-0732">Signal</keyword>
<organism evidence="3 4">
    <name type="scientific">Chryseosolibacter histidini</name>
    <dbReference type="NCBI Taxonomy" id="2782349"/>
    <lineage>
        <taxon>Bacteria</taxon>
        <taxon>Pseudomonadati</taxon>
        <taxon>Bacteroidota</taxon>
        <taxon>Cytophagia</taxon>
        <taxon>Cytophagales</taxon>
        <taxon>Chryseotaleaceae</taxon>
        <taxon>Chryseosolibacter</taxon>
    </lineage>
</organism>
<proteinExistence type="predicted"/>
<sequence length="153" mass="17032">MKAINLCVASLFSLLLIVSCDDNDEVSAPITGVWNGTKADFRLNPKGLIPPFTITEDDFSIRLEFKSDGTLLLTDNSNQTTAGTYALNGRDLAINISYEYEFIGMEGTYNVEELTTSRLRVSIEKEGTYEHPDTGQQFDGKVKATLYFDRQAN</sequence>
<dbReference type="EMBL" id="JAHESF010000004">
    <property type="protein sequence ID" value="MBT1696334.1"/>
    <property type="molecule type" value="Genomic_DNA"/>
</dbReference>